<dbReference type="EMBL" id="SULG01000033">
    <property type="protein sequence ID" value="TLD41914.1"/>
    <property type="molecule type" value="Genomic_DNA"/>
</dbReference>
<dbReference type="PIRSF" id="PIRSF000071">
    <property type="entry name" value="Rubredoxin"/>
    <property type="match status" value="1"/>
</dbReference>
<dbReference type="SUPFAM" id="SSF57802">
    <property type="entry name" value="Rubredoxin-like"/>
    <property type="match status" value="1"/>
</dbReference>
<evidence type="ECO:0000313" key="10">
    <source>
        <dbReference type="Proteomes" id="UP000319783"/>
    </source>
</evidence>
<gene>
    <name evidence="9" type="ORF">JETT_1855</name>
</gene>
<dbReference type="GO" id="GO:0009055">
    <property type="term" value="F:electron transfer activity"/>
    <property type="evidence" value="ECO:0007669"/>
    <property type="project" value="InterPro"/>
</dbReference>
<feature type="domain" description="Rubredoxin-like" evidence="8">
    <location>
        <begin position="8"/>
        <end position="59"/>
    </location>
</feature>
<dbReference type="FunFam" id="2.20.28.10:FF:000001">
    <property type="entry name" value="Rubredoxin"/>
    <property type="match status" value="1"/>
</dbReference>
<dbReference type="Proteomes" id="UP000319783">
    <property type="component" value="Unassembled WGS sequence"/>
</dbReference>
<comment type="cofactor">
    <cofactor evidence="6 7">
        <name>Fe(3+)</name>
        <dbReference type="ChEBI" id="CHEBI:29034"/>
    </cofactor>
    <text evidence="6 7">Binds 1 Fe(3+) ion per subunit.</text>
</comment>
<organism evidence="9 10">
    <name type="scientific">Candidatus Jettenia ecosi</name>
    <dbReference type="NCBI Taxonomy" id="2494326"/>
    <lineage>
        <taxon>Bacteria</taxon>
        <taxon>Pseudomonadati</taxon>
        <taxon>Planctomycetota</taxon>
        <taxon>Candidatus Brocadiia</taxon>
        <taxon>Candidatus Brocadiales</taxon>
        <taxon>Candidatus Brocadiaceae</taxon>
        <taxon>Candidatus Jettenia</taxon>
    </lineage>
</organism>
<dbReference type="PRINTS" id="PR00163">
    <property type="entry name" value="RUBREDOXIN"/>
</dbReference>
<dbReference type="GO" id="GO:0043448">
    <property type="term" value="P:alkane catabolic process"/>
    <property type="evidence" value="ECO:0007669"/>
    <property type="project" value="TreeGrafter"/>
</dbReference>
<reference evidence="9 10" key="1">
    <citation type="submission" date="2019-04" db="EMBL/GenBank/DDBJ databases">
        <title>Genome of a novel bacterium Candidatus Jettenia ecosi reconstructed from metagenome of an anammox bioreactor.</title>
        <authorList>
            <person name="Mardanov A.V."/>
            <person name="Beletsky A.V."/>
            <person name="Ravin N.V."/>
            <person name="Botchkova E.A."/>
            <person name="Litti Y.V."/>
            <person name="Nozhevnikova A.N."/>
        </authorList>
    </citation>
    <scope>NUCLEOTIDE SEQUENCE [LARGE SCALE GENOMIC DNA]</scope>
    <source>
        <strain evidence="9">J2</strain>
    </source>
</reference>
<feature type="binding site" evidence="7">
    <location>
        <position position="49"/>
    </location>
    <ligand>
        <name>Fe cation</name>
        <dbReference type="ChEBI" id="CHEBI:24875"/>
    </ligand>
</feature>
<evidence type="ECO:0000313" key="9">
    <source>
        <dbReference type="EMBL" id="TLD41914.1"/>
    </source>
</evidence>
<feature type="binding site" evidence="7">
    <location>
        <position position="13"/>
    </location>
    <ligand>
        <name>Fe cation</name>
        <dbReference type="ChEBI" id="CHEBI:24875"/>
    </ligand>
</feature>
<dbReference type="PANTHER" id="PTHR47627:SF1">
    <property type="entry name" value="RUBREDOXIN-1-RELATED"/>
    <property type="match status" value="1"/>
</dbReference>
<keyword evidence="2 6" id="KW-0813">Transport</keyword>
<feature type="binding site" evidence="7">
    <location>
        <position position="46"/>
    </location>
    <ligand>
        <name>Fe cation</name>
        <dbReference type="ChEBI" id="CHEBI:24875"/>
    </ligand>
</feature>
<protein>
    <recommendedName>
        <fullName evidence="6">Rubredoxin</fullName>
    </recommendedName>
</protein>
<evidence type="ECO:0000256" key="1">
    <source>
        <dbReference type="ARBA" id="ARBA00005337"/>
    </source>
</evidence>
<evidence type="ECO:0000256" key="4">
    <source>
        <dbReference type="ARBA" id="ARBA00022982"/>
    </source>
</evidence>
<evidence type="ECO:0000256" key="2">
    <source>
        <dbReference type="ARBA" id="ARBA00022448"/>
    </source>
</evidence>
<comment type="caution">
    <text evidence="9">The sequence shown here is derived from an EMBL/GenBank/DDBJ whole genome shotgun (WGS) entry which is preliminary data.</text>
</comment>
<dbReference type="CDD" id="cd00730">
    <property type="entry name" value="rubredoxin"/>
    <property type="match status" value="1"/>
</dbReference>
<dbReference type="Gene3D" id="2.20.28.10">
    <property type="match status" value="1"/>
</dbReference>
<proteinExistence type="inferred from homology"/>
<feature type="binding site" evidence="7">
    <location>
        <position position="16"/>
    </location>
    <ligand>
        <name>Fe cation</name>
        <dbReference type="ChEBI" id="CHEBI:24875"/>
    </ligand>
</feature>
<keyword evidence="4 6" id="KW-0249">Electron transport</keyword>
<evidence type="ECO:0000259" key="8">
    <source>
        <dbReference type="PROSITE" id="PS50903"/>
    </source>
</evidence>
<keyword evidence="5 6" id="KW-0408">Iron</keyword>
<dbReference type="Pfam" id="PF00301">
    <property type="entry name" value="Rubredoxin"/>
    <property type="match status" value="1"/>
</dbReference>
<evidence type="ECO:0000256" key="3">
    <source>
        <dbReference type="ARBA" id="ARBA00022723"/>
    </source>
</evidence>
<dbReference type="AlphaFoldDB" id="A0A533QB31"/>
<keyword evidence="3 6" id="KW-0479">Metal-binding</keyword>
<dbReference type="InterPro" id="IPR024935">
    <property type="entry name" value="Rubredoxin_dom"/>
</dbReference>
<evidence type="ECO:0000256" key="6">
    <source>
        <dbReference type="PIRNR" id="PIRNR000071"/>
    </source>
</evidence>
<name>A0A533QB31_9BACT</name>
<evidence type="ECO:0000256" key="5">
    <source>
        <dbReference type="ARBA" id="ARBA00023004"/>
    </source>
</evidence>
<dbReference type="InterPro" id="IPR050526">
    <property type="entry name" value="Rubredoxin_ET"/>
</dbReference>
<dbReference type="PANTHER" id="PTHR47627">
    <property type="entry name" value="RUBREDOXIN"/>
    <property type="match status" value="1"/>
</dbReference>
<accession>A0A533QB31</accession>
<comment type="similarity">
    <text evidence="1 6">Belongs to the rubredoxin family.</text>
</comment>
<evidence type="ECO:0000256" key="7">
    <source>
        <dbReference type="PIRSR" id="PIRSR000071-1"/>
    </source>
</evidence>
<dbReference type="PROSITE" id="PS50903">
    <property type="entry name" value="RUBREDOXIN_LIKE"/>
    <property type="match status" value="1"/>
</dbReference>
<dbReference type="InterPro" id="IPR024922">
    <property type="entry name" value="Rubredoxin"/>
</dbReference>
<dbReference type="InterPro" id="IPR024934">
    <property type="entry name" value="Rubredoxin-like_dom"/>
</dbReference>
<dbReference type="GO" id="GO:0005506">
    <property type="term" value="F:iron ion binding"/>
    <property type="evidence" value="ECO:0007669"/>
    <property type="project" value="InterPro"/>
</dbReference>
<sequence length="60" mass="7025">MIQKIKNMSKAECIICRYTYDPKRGDPKKEIKSGTEFEDLPADWACPICELKKDLFDKLE</sequence>